<proteinExistence type="predicted"/>
<reference evidence="3 4" key="1">
    <citation type="submission" date="2017-01" db="EMBL/GenBank/DDBJ databases">
        <authorList>
            <person name="Abreu V.A."/>
            <person name="Popin R.V."/>
            <person name="Rigonato J."/>
            <person name="Andreote A.P."/>
            <person name="Schaker P.C."/>
            <person name="Hoff-Risseti C."/>
            <person name="Alvarenga D.O."/>
            <person name="Varani A.M."/>
            <person name="Fiore M.F."/>
        </authorList>
    </citation>
    <scope>NUCLEOTIDE SEQUENCE [LARGE SCALE GENOMIC DNA]</scope>
    <source>
        <strain evidence="3 4">CENA302</strain>
    </source>
</reference>
<dbReference type="EMBL" id="MTPU01000034">
    <property type="protein sequence ID" value="OPH10097.1"/>
    <property type="molecule type" value="Genomic_DNA"/>
</dbReference>
<keyword evidence="2" id="KW-0732">Signal</keyword>
<evidence type="ECO:0000313" key="3">
    <source>
        <dbReference type="EMBL" id="OPH10097.1"/>
    </source>
</evidence>
<feature type="compositionally biased region" description="Polar residues" evidence="1">
    <location>
        <begin position="244"/>
        <end position="254"/>
    </location>
</feature>
<feature type="compositionally biased region" description="Low complexity" evidence="1">
    <location>
        <begin position="64"/>
        <end position="75"/>
    </location>
</feature>
<dbReference type="InterPro" id="IPR025478">
    <property type="entry name" value="COP23"/>
</dbReference>
<dbReference type="AlphaFoldDB" id="A0A9Q5QXP2"/>
<sequence>MKFSAAVLTTFLTVSAIGWHAGVVRAVPGENGDNPPTIPASNNPSNSQQTGDEAYSGDNPPTTPASNNPSNSQQTGDEAYSGTKFTCVSQGNGKWATVGQRPGGQPIPVIIWTQSASKYFGSQFAPENRCQIVTSKFNTAVRESGGSLQDVLLTSGNVNGQVVICVISDRDNGCQEKNTLFTLKPENAKNPDKVLSQLLEISTKGSDGGVITETRSNRRRVIVKLSDVLAARRSSSSPLKKPKVQNNRRNQTGL</sequence>
<dbReference type="Proteomes" id="UP000190056">
    <property type="component" value="Unassembled WGS sequence"/>
</dbReference>
<name>A0A9Q5QXP2_9CYAN</name>
<dbReference type="Pfam" id="PF14218">
    <property type="entry name" value="COP23"/>
    <property type="match status" value="1"/>
</dbReference>
<evidence type="ECO:0000313" key="4">
    <source>
        <dbReference type="Proteomes" id="UP000190056"/>
    </source>
</evidence>
<accession>A0A9Q5QXP2</accession>
<dbReference type="RefSeq" id="WP_071250066.1">
    <property type="nucleotide sequence ID" value="NZ_MTPU01000034.1"/>
</dbReference>
<feature type="region of interest" description="Disordered" evidence="1">
    <location>
        <begin position="233"/>
        <end position="254"/>
    </location>
</feature>
<protein>
    <recommendedName>
        <fullName evidence="5">Circadian oscillating protein COP23</fullName>
    </recommendedName>
</protein>
<feature type="region of interest" description="Disordered" evidence="1">
    <location>
        <begin position="28"/>
        <end position="79"/>
    </location>
</feature>
<feature type="signal peptide" evidence="2">
    <location>
        <begin position="1"/>
        <end position="21"/>
    </location>
</feature>
<evidence type="ECO:0008006" key="5">
    <source>
        <dbReference type="Google" id="ProtNLM"/>
    </source>
</evidence>
<organism evidence="3 4">
    <name type="scientific">Cylindrospermopsis raciborskii CENA302</name>
    <dbReference type="NCBI Taxonomy" id="1170768"/>
    <lineage>
        <taxon>Bacteria</taxon>
        <taxon>Bacillati</taxon>
        <taxon>Cyanobacteriota</taxon>
        <taxon>Cyanophyceae</taxon>
        <taxon>Nostocales</taxon>
        <taxon>Aphanizomenonaceae</taxon>
        <taxon>Cylindrospermopsis</taxon>
    </lineage>
</organism>
<feature type="compositionally biased region" description="Polar residues" evidence="1">
    <location>
        <begin position="39"/>
        <end position="51"/>
    </location>
</feature>
<evidence type="ECO:0000256" key="1">
    <source>
        <dbReference type="SAM" id="MobiDB-lite"/>
    </source>
</evidence>
<comment type="caution">
    <text evidence="3">The sequence shown here is derived from an EMBL/GenBank/DDBJ whole genome shotgun (WGS) entry which is preliminary data.</text>
</comment>
<evidence type="ECO:0000256" key="2">
    <source>
        <dbReference type="SAM" id="SignalP"/>
    </source>
</evidence>
<feature type="chain" id="PRO_5040254622" description="Circadian oscillating protein COP23" evidence="2">
    <location>
        <begin position="22"/>
        <end position="254"/>
    </location>
</feature>
<gene>
    <name evidence="3" type="ORF">CENA302_07860</name>
</gene>